<dbReference type="EMBL" id="JACHHZ010000002">
    <property type="protein sequence ID" value="MBB6093165.1"/>
    <property type="molecule type" value="Genomic_DNA"/>
</dbReference>
<dbReference type="CDD" id="cd03188">
    <property type="entry name" value="GST_C_Beta"/>
    <property type="match status" value="1"/>
</dbReference>
<dbReference type="Gene3D" id="3.40.30.10">
    <property type="entry name" value="Glutaredoxin"/>
    <property type="match status" value="1"/>
</dbReference>
<dbReference type="PROSITE" id="PS50404">
    <property type="entry name" value="GST_NTER"/>
    <property type="match status" value="1"/>
</dbReference>
<evidence type="ECO:0000259" key="2">
    <source>
        <dbReference type="PROSITE" id="PS50404"/>
    </source>
</evidence>
<dbReference type="Pfam" id="PF02798">
    <property type="entry name" value="GST_N"/>
    <property type="match status" value="1"/>
</dbReference>
<dbReference type="SFLD" id="SFLDG00358">
    <property type="entry name" value="Main_(cytGST)"/>
    <property type="match status" value="1"/>
</dbReference>
<comment type="caution">
    <text evidence="4">The sequence shown here is derived from an EMBL/GenBank/DDBJ whole genome shotgun (WGS) entry which is preliminary data.</text>
</comment>
<proteinExistence type="inferred from homology"/>
<dbReference type="InterPro" id="IPR010987">
    <property type="entry name" value="Glutathione-S-Trfase_C-like"/>
</dbReference>
<accession>A0A841HMI1</accession>
<dbReference type="SFLD" id="SFLDS00019">
    <property type="entry name" value="Glutathione_Transferase_(cytos"/>
    <property type="match status" value="1"/>
</dbReference>
<evidence type="ECO:0000313" key="5">
    <source>
        <dbReference type="Proteomes" id="UP000588068"/>
    </source>
</evidence>
<dbReference type="GO" id="GO:0004364">
    <property type="term" value="F:glutathione transferase activity"/>
    <property type="evidence" value="ECO:0007669"/>
    <property type="project" value="UniProtKB-EC"/>
</dbReference>
<evidence type="ECO:0000256" key="1">
    <source>
        <dbReference type="RuleBase" id="RU003494"/>
    </source>
</evidence>
<dbReference type="Pfam" id="PF00043">
    <property type="entry name" value="GST_C"/>
    <property type="match status" value="1"/>
</dbReference>
<dbReference type="InterPro" id="IPR036249">
    <property type="entry name" value="Thioredoxin-like_sf"/>
</dbReference>
<dbReference type="SUPFAM" id="SSF52833">
    <property type="entry name" value="Thioredoxin-like"/>
    <property type="match status" value="1"/>
</dbReference>
<dbReference type="PANTHER" id="PTHR44051:SF8">
    <property type="entry name" value="GLUTATHIONE S-TRANSFERASE GSTA"/>
    <property type="match status" value="1"/>
</dbReference>
<comment type="similarity">
    <text evidence="1">Belongs to the GST superfamily.</text>
</comment>
<dbReference type="AlphaFoldDB" id="A0A841HMI1"/>
<gene>
    <name evidence="4" type="ORF">HNQ60_002043</name>
</gene>
<keyword evidence="4" id="KW-0808">Transferase</keyword>
<dbReference type="InterPro" id="IPR036282">
    <property type="entry name" value="Glutathione-S-Trfase_C_sf"/>
</dbReference>
<dbReference type="CDD" id="cd03057">
    <property type="entry name" value="GST_N_Beta"/>
    <property type="match status" value="1"/>
</dbReference>
<dbReference type="EC" id="2.5.1.18" evidence="4"/>
<feature type="domain" description="GST N-terminal" evidence="2">
    <location>
        <begin position="1"/>
        <end position="81"/>
    </location>
</feature>
<reference evidence="4 5" key="1">
    <citation type="submission" date="2020-08" db="EMBL/GenBank/DDBJ databases">
        <title>Genomic Encyclopedia of Type Strains, Phase IV (KMG-IV): sequencing the most valuable type-strain genomes for metagenomic binning, comparative biology and taxonomic classification.</title>
        <authorList>
            <person name="Goeker M."/>
        </authorList>
    </citation>
    <scope>NUCLEOTIDE SEQUENCE [LARGE SCALE GENOMIC DNA]</scope>
    <source>
        <strain evidence="4 5">DSM 26723</strain>
    </source>
</reference>
<keyword evidence="5" id="KW-1185">Reference proteome</keyword>
<dbReference type="PROSITE" id="PS50405">
    <property type="entry name" value="GST_CTER"/>
    <property type="match status" value="1"/>
</dbReference>
<dbReference type="NCBIfam" id="NF007831">
    <property type="entry name" value="PRK10542.1"/>
    <property type="match status" value="1"/>
</dbReference>
<feature type="domain" description="GST C-terminal" evidence="3">
    <location>
        <begin position="87"/>
        <end position="207"/>
    </location>
</feature>
<evidence type="ECO:0000259" key="3">
    <source>
        <dbReference type="PROSITE" id="PS50405"/>
    </source>
</evidence>
<name>A0A841HMI1_9GAMM</name>
<sequence>MKLYYSPGACSLAPHIALIEAGLEFDREQVDLRAHRTASGSELGQVHGKNYVPILELDNGECLTEGPVILQYIADLQPDAGLIFRPGTMARYRVQEWLCFVASELHKPFIPLLTRDRSSSDWQQWATATLGRRFEWISGQLWERPWVAGDHYTVADTYLFVVTRWSAAVGIDLSPWPILRDYQARIANRPGVVEAMKAEGLVQAAAA</sequence>
<protein>
    <submittedName>
        <fullName evidence="4">Glutathione S-transferase</fullName>
        <ecNumber evidence="4">2.5.1.18</ecNumber>
    </submittedName>
</protein>
<dbReference type="PANTHER" id="PTHR44051">
    <property type="entry name" value="GLUTATHIONE S-TRANSFERASE-RELATED"/>
    <property type="match status" value="1"/>
</dbReference>
<evidence type="ECO:0000313" key="4">
    <source>
        <dbReference type="EMBL" id="MBB6093165.1"/>
    </source>
</evidence>
<dbReference type="Proteomes" id="UP000588068">
    <property type="component" value="Unassembled WGS sequence"/>
</dbReference>
<dbReference type="Gene3D" id="1.20.1050.10">
    <property type="match status" value="1"/>
</dbReference>
<organism evidence="4 5">
    <name type="scientific">Povalibacter uvarum</name>
    <dbReference type="NCBI Taxonomy" id="732238"/>
    <lineage>
        <taxon>Bacteria</taxon>
        <taxon>Pseudomonadati</taxon>
        <taxon>Pseudomonadota</taxon>
        <taxon>Gammaproteobacteria</taxon>
        <taxon>Steroidobacterales</taxon>
        <taxon>Steroidobacteraceae</taxon>
        <taxon>Povalibacter</taxon>
    </lineage>
</organism>
<dbReference type="SUPFAM" id="SSF47616">
    <property type="entry name" value="GST C-terminal domain-like"/>
    <property type="match status" value="1"/>
</dbReference>
<dbReference type="InterPro" id="IPR004046">
    <property type="entry name" value="GST_C"/>
</dbReference>
<dbReference type="InterPro" id="IPR040079">
    <property type="entry name" value="Glutathione_S-Trfase"/>
</dbReference>
<dbReference type="SFLD" id="SFLDG01150">
    <property type="entry name" value="Main.1:_Beta-like"/>
    <property type="match status" value="1"/>
</dbReference>
<dbReference type="RefSeq" id="WP_184331260.1">
    <property type="nucleotide sequence ID" value="NZ_JACHHZ010000002.1"/>
</dbReference>
<dbReference type="InterPro" id="IPR004045">
    <property type="entry name" value="Glutathione_S-Trfase_N"/>
</dbReference>